<dbReference type="GO" id="GO:0016787">
    <property type="term" value="F:hydrolase activity"/>
    <property type="evidence" value="ECO:0007669"/>
    <property type="project" value="UniProtKB-KW"/>
</dbReference>
<dbReference type="Proteomes" id="UP000251205">
    <property type="component" value="Unassembled WGS sequence"/>
</dbReference>
<dbReference type="OrthoDB" id="9777859at2"/>
<organism evidence="5 6">
    <name type="scientific">Rhizobium tropici</name>
    <dbReference type="NCBI Taxonomy" id="398"/>
    <lineage>
        <taxon>Bacteria</taxon>
        <taxon>Pseudomonadati</taxon>
        <taxon>Pseudomonadota</taxon>
        <taxon>Alphaproteobacteria</taxon>
        <taxon>Hyphomicrobiales</taxon>
        <taxon>Rhizobiaceae</taxon>
        <taxon>Rhizobium/Agrobacterium group</taxon>
        <taxon>Rhizobium</taxon>
    </lineage>
</organism>
<comment type="similarity">
    <text evidence="2">Belongs to the amidase family.</text>
</comment>
<accession>A0A329YB96</accession>
<evidence type="ECO:0000259" key="4">
    <source>
        <dbReference type="Pfam" id="PF01425"/>
    </source>
</evidence>
<dbReference type="PROSITE" id="PS00571">
    <property type="entry name" value="AMIDASES"/>
    <property type="match status" value="1"/>
</dbReference>
<dbReference type="Gene3D" id="3.90.1300.10">
    <property type="entry name" value="Amidase signature (AS) domain"/>
    <property type="match status" value="1"/>
</dbReference>
<dbReference type="SUPFAM" id="SSF75304">
    <property type="entry name" value="Amidase signature (AS) enzymes"/>
    <property type="match status" value="1"/>
</dbReference>
<dbReference type="InterPro" id="IPR020556">
    <property type="entry name" value="Amidase_CS"/>
</dbReference>
<dbReference type="RefSeq" id="WP_112345462.1">
    <property type="nucleotide sequence ID" value="NZ_QMKK01000058.1"/>
</dbReference>
<comment type="function">
    <text evidence="1">Hydrolyzes indole-3-acetamide (IAM) into indole-3-acetic acid (IAA).</text>
</comment>
<comment type="caution">
    <text evidence="5">The sequence shown here is derived from an EMBL/GenBank/DDBJ whole genome shotgun (WGS) entry which is preliminary data.</text>
</comment>
<name>A0A329YB96_RHITR</name>
<dbReference type="PANTHER" id="PTHR11895">
    <property type="entry name" value="TRANSAMIDASE"/>
    <property type="match status" value="1"/>
</dbReference>
<feature type="domain" description="Amidase" evidence="4">
    <location>
        <begin position="24"/>
        <end position="447"/>
    </location>
</feature>
<dbReference type="InterPro" id="IPR023631">
    <property type="entry name" value="Amidase_dom"/>
</dbReference>
<keyword evidence="5" id="KW-0378">Hydrolase</keyword>
<dbReference type="InterPro" id="IPR036928">
    <property type="entry name" value="AS_sf"/>
</dbReference>
<dbReference type="EMBL" id="QMKK01000058">
    <property type="protein sequence ID" value="RAX37760.1"/>
    <property type="molecule type" value="Genomic_DNA"/>
</dbReference>
<dbReference type="PANTHER" id="PTHR11895:SF151">
    <property type="entry name" value="GLUTAMYL-TRNA(GLN) AMIDOTRANSFERASE SUBUNIT A"/>
    <property type="match status" value="1"/>
</dbReference>
<proteinExistence type="inferred from homology"/>
<dbReference type="AlphaFoldDB" id="A0A329YB96"/>
<dbReference type="Pfam" id="PF01425">
    <property type="entry name" value="Amidase"/>
    <property type="match status" value="1"/>
</dbReference>
<evidence type="ECO:0000313" key="5">
    <source>
        <dbReference type="EMBL" id="RAX37760.1"/>
    </source>
</evidence>
<protein>
    <recommendedName>
        <fullName evidence="3">Indoleacetamide hydrolase</fullName>
    </recommendedName>
</protein>
<reference evidence="5 6" key="1">
    <citation type="submission" date="2018-06" db="EMBL/GenBank/DDBJ databases">
        <title>Whole Genome Sequence of an efficient microsymbiont, Rhizobium tropici.</title>
        <authorList>
            <person name="Srinivasan R."/>
            <person name="Singh H.V."/>
            <person name="Srivastava R."/>
            <person name="Kumari B."/>
            <person name="Radhakrishna A."/>
        </authorList>
    </citation>
    <scope>NUCLEOTIDE SEQUENCE [LARGE SCALE GENOMIC DNA]</scope>
    <source>
        <strain evidence="5 6">IGFRI Rhizo-19</strain>
    </source>
</reference>
<evidence type="ECO:0000313" key="6">
    <source>
        <dbReference type="Proteomes" id="UP000251205"/>
    </source>
</evidence>
<evidence type="ECO:0000256" key="1">
    <source>
        <dbReference type="ARBA" id="ARBA00003871"/>
    </source>
</evidence>
<evidence type="ECO:0000256" key="3">
    <source>
        <dbReference type="ARBA" id="ARBA00021874"/>
    </source>
</evidence>
<dbReference type="InterPro" id="IPR000120">
    <property type="entry name" value="Amidase"/>
</dbReference>
<evidence type="ECO:0000256" key="2">
    <source>
        <dbReference type="ARBA" id="ARBA00009199"/>
    </source>
</evidence>
<dbReference type="NCBIfam" id="NF005688">
    <property type="entry name" value="PRK07488.1"/>
    <property type="match status" value="1"/>
</dbReference>
<sequence length="469" mass="48520">MTSKEFTLTEAAAALAQGTLSAEELVAELLKRMDGLPAINAFVSLDAEMVLRDARKTDADRAAGRIRGPLHGLPIAFKDNINVKGYPTTGGTPSLRAYWPTENAPVAARLLDAGAIAFGKNGMHELAYGATSDNIAFGAPRNPFDQTRSAGGSSGGSGAAVGARLVPASIGTDTGGSVRIPAAFCGTWGYRPTTGRWPTAGVVPISTTRDTPGPIALSAADIVLLDGIVTRTPVIKASTAKGTRLGIPRKHFWEVVDPGVAAVCMQALDTLVCEGAELVEVDAEGLLHPYALSSMPISIYEGKVALSAFLAGNSIPLTFAEVAEQAASHDVRELLLAQLDPATAVSSEAYYAATAIHLPALKAAYADLFLSNGIDALAFPVCRVSAPVLDQSDTVEIDGRLFPTFTALIHNTDIGSTASLPGISIPVGCTPEGLPVGLGLDYPFGRDIDLLALSLAIGDLFPPPSPNLG</sequence>
<gene>
    <name evidence="5" type="primary">iaaH</name>
    <name evidence="5" type="ORF">DQ393_30680</name>
</gene>